<dbReference type="Pfam" id="PF04699">
    <property type="entry name" value="P16-Arc"/>
    <property type="match status" value="1"/>
</dbReference>
<comment type="function">
    <text evidence="5">Functions as component of the Arp2/3 complex which is involved in regulation of actin polymerization and together with an activating nucleation-promoting factor (NPF) mediates the formation of branched actin networks. Arp2/3 complex plays a critical role in the control of cell morphogenesis via the modulation of cell polarity development.</text>
</comment>
<dbReference type="InterPro" id="IPR036743">
    <property type="entry name" value="ARPC5_sf"/>
</dbReference>
<evidence type="ECO:0000256" key="5">
    <source>
        <dbReference type="RuleBase" id="RU004301"/>
    </source>
</evidence>
<comment type="subcellular location">
    <subcellularLocation>
        <location evidence="1">Cytoplasm</location>
        <location evidence="1">Cytoskeleton</location>
    </subcellularLocation>
</comment>
<keyword evidence="3" id="KW-0963">Cytoplasm</keyword>
<dbReference type="AlphaFoldDB" id="A0AAV7ZRA5"/>
<evidence type="ECO:0000313" key="6">
    <source>
        <dbReference type="EMBL" id="KAJ3443182.1"/>
    </source>
</evidence>
<evidence type="ECO:0000256" key="4">
    <source>
        <dbReference type="ARBA" id="ARBA00023212"/>
    </source>
</evidence>
<dbReference type="Gene3D" id="1.25.40.190">
    <property type="entry name" value="Actin-related protein 2/3 complex subunit 5"/>
    <property type="match status" value="1"/>
</dbReference>
<reference evidence="6" key="1">
    <citation type="submission" date="2022-08" db="EMBL/GenBank/DDBJ databases">
        <title>Novel sulphate-reducing endosymbionts in the free-living metamonad Anaeramoeba.</title>
        <authorList>
            <person name="Jerlstrom-Hultqvist J."/>
            <person name="Cepicka I."/>
            <person name="Gallot-Lavallee L."/>
            <person name="Salas-Leiva D."/>
            <person name="Curtis B.A."/>
            <person name="Zahonova K."/>
            <person name="Pipaliya S."/>
            <person name="Dacks J."/>
            <person name="Roger A.J."/>
        </authorList>
    </citation>
    <scope>NUCLEOTIDE SEQUENCE</scope>
    <source>
        <strain evidence="6">Busselton2</strain>
    </source>
</reference>
<evidence type="ECO:0000256" key="2">
    <source>
        <dbReference type="ARBA" id="ARBA00006084"/>
    </source>
</evidence>
<accession>A0AAV7ZRA5</accession>
<dbReference type="GO" id="GO:0005885">
    <property type="term" value="C:Arp2/3 protein complex"/>
    <property type="evidence" value="ECO:0007669"/>
    <property type="project" value="InterPro"/>
</dbReference>
<name>A0AAV7ZRA5_9EUKA</name>
<evidence type="ECO:0000256" key="3">
    <source>
        <dbReference type="ARBA" id="ARBA00022490"/>
    </source>
</evidence>
<dbReference type="Proteomes" id="UP001146793">
    <property type="component" value="Unassembled WGS sequence"/>
</dbReference>
<gene>
    <name evidence="6" type="ORF">M0812_09014</name>
</gene>
<dbReference type="GO" id="GO:0030833">
    <property type="term" value="P:regulation of actin filament polymerization"/>
    <property type="evidence" value="ECO:0007669"/>
    <property type="project" value="InterPro"/>
</dbReference>
<proteinExistence type="inferred from homology"/>
<dbReference type="InterPro" id="IPR006789">
    <property type="entry name" value="ARPC5"/>
</dbReference>
<dbReference type="EMBL" id="JANTQA010000023">
    <property type="protein sequence ID" value="KAJ3443182.1"/>
    <property type="molecule type" value="Genomic_DNA"/>
</dbReference>
<evidence type="ECO:0000313" key="7">
    <source>
        <dbReference type="Proteomes" id="UP001146793"/>
    </source>
</evidence>
<evidence type="ECO:0000256" key="1">
    <source>
        <dbReference type="ARBA" id="ARBA00004245"/>
    </source>
</evidence>
<protein>
    <recommendedName>
        <fullName evidence="5">Actin-related protein 2/3 complex subunit 5</fullName>
    </recommendedName>
</protein>
<dbReference type="GO" id="GO:0034314">
    <property type="term" value="P:Arp2/3 complex-mediated actin nucleation"/>
    <property type="evidence" value="ECO:0007669"/>
    <property type="project" value="InterPro"/>
</dbReference>
<sequence>MSLHQLLQEPPYDAEQQDKQRIYEQVINSLSDTADNKMKEVCSNLDTDQQDALMRYIYKGLENCDNSLKLLKWHGHLSDVAGLGCIMRVMSEKRKRVL</sequence>
<organism evidence="6 7">
    <name type="scientific">Anaeramoeba flamelloides</name>
    <dbReference type="NCBI Taxonomy" id="1746091"/>
    <lineage>
        <taxon>Eukaryota</taxon>
        <taxon>Metamonada</taxon>
        <taxon>Anaeramoebidae</taxon>
        <taxon>Anaeramoeba</taxon>
    </lineage>
</organism>
<dbReference type="PANTHER" id="PTHR12644">
    <property type="entry name" value="ARP2/3 COMPLEX 16 KD SUBUNIT P16-ARC"/>
    <property type="match status" value="1"/>
</dbReference>
<comment type="caution">
    <text evidence="6">The sequence shown here is derived from an EMBL/GenBank/DDBJ whole genome shotgun (WGS) entry which is preliminary data.</text>
</comment>
<comment type="similarity">
    <text evidence="2 5">Belongs to the ARPC5 family.</text>
</comment>
<dbReference type="SUPFAM" id="SSF69103">
    <property type="entry name" value="Arp2/3 complex 16 kDa subunit ARPC5"/>
    <property type="match status" value="1"/>
</dbReference>
<keyword evidence="4 5" id="KW-0206">Cytoskeleton</keyword>